<organism evidence="2 3">
    <name type="scientific">Brucella intermedia GD04153</name>
    <dbReference type="NCBI Taxonomy" id="2975438"/>
    <lineage>
        <taxon>Bacteria</taxon>
        <taxon>Pseudomonadati</taxon>
        <taxon>Pseudomonadota</taxon>
        <taxon>Alphaproteobacteria</taxon>
        <taxon>Hyphomicrobiales</taxon>
        <taxon>Brucellaceae</taxon>
        <taxon>Brucella/Ochrobactrum group</taxon>
        <taxon>Brucella</taxon>
    </lineage>
</organism>
<dbReference type="Pfam" id="PF13304">
    <property type="entry name" value="AAA_21"/>
    <property type="match status" value="1"/>
</dbReference>
<dbReference type="CDD" id="cd00267">
    <property type="entry name" value="ABC_ATPase"/>
    <property type="match status" value="1"/>
</dbReference>
<dbReference type="Gene3D" id="3.40.50.300">
    <property type="entry name" value="P-loop containing nucleotide triphosphate hydrolases"/>
    <property type="match status" value="1"/>
</dbReference>
<evidence type="ECO:0000313" key="3">
    <source>
        <dbReference type="Proteomes" id="UP001158087"/>
    </source>
</evidence>
<evidence type="ECO:0000313" key="2">
    <source>
        <dbReference type="EMBL" id="MDH0124234.1"/>
    </source>
</evidence>
<proteinExistence type="predicted"/>
<comment type="caution">
    <text evidence="2">The sequence shown here is derived from an EMBL/GenBank/DDBJ whole genome shotgun (WGS) entry which is preliminary data.</text>
</comment>
<gene>
    <name evidence="2" type="ORF">N7376_09550</name>
</gene>
<dbReference type="AlphaFoldDB" id="A0AA42GZ62"/>
<dbReference type="SUPFAM" id="SSF52540">
    <property type="entry name" value="P-loop containing nucleoside triphosphate hydrolases"/>
    <property type="match status" value="1"/>
</dbReference>
<dbReference type="InterPro" id="IPR003959">
    <property type="entry name" value="ATPase_AAA_core"/>
</dbReference>
<evidence type="ECO:0000259" key="1">
    <source>
        <dbReference type="Pfam" id="PF13304"/>
    </source>
</evidence>
<feature type="domain" description="ATPase AAA-type core" evidence="1">
    <location>
        <begin position="422"/>
        <end position="489"/>
    </location>
</feature>
<name>A0AA42GZ62_9HYPH</name>
<dbReference type="GO" id="GO:0016887">
    <property type="term" value="F:ATP hydrolysis activity"/>
    <property type="evidence" value="ECO:0007669"/>
    <property type="project" value="InterPro"/>
</dbReference>
<protein>
    <submittedName>
        <fullName evidence="2">ATP-binding protein</fullName>
    </submittedName>
</protein>
<dbReference type="InterPro" id="IPR051396">
    <property type="entry name" value="Bact_Antivir_Def_Nuclease"/>
</dbReference>
<keyword evidence="2" id="KW-0067">ATP-binding</keyword>
<dbReference type="InterPro" id="IPR027417">
    <property type="entry name" value="P-loop_NTPase"/>
</dbReference>
<dbReference type="PANTHER" id="PTHR43581">
    <property type="entry name" value="ATP/GTP PHOSPHATASE"/>
    <property type="match status" value="1"/>
</dbReference>
<keyword evidence="2" id="KW-0547">Nucleotide-binding</keyword>
<dbReference type="EMBL" id="JAODYY010000003">
    <property type="protein sequence ID" value="MDH0124234.1"/>
    <property type="molecule type" value="Genomic_DNA"/>
</dbReference>
<dbReference type="GO" id="GO:0005524">
    <property type="term" value="F:ATP binding"/>
    <property type="evidence" value="ECO:0007669"/>
    <property type="project" value="UniProtKB-KW"/>
</dbReference>
<accession>A0AA42GZ62</accession>
<sequence>MKIIYVGTNTEMHDRALAQDGDVLILSYDRWDDFGYKTRFPTICRIDGEDIELGAVRILFEGQSASHPFLTGLRENGWDREFPVLEANYVSVPEDVTFYEQLMDLLPTASAMEVAIALRDASHLSHVAQDPEALALIDTEGFRTSLLRERAAKRSFAEGYKILGGEALEVGDLSFDFLDVDDDLSTLHLNFSPRSPLPHDINVIIGSNGVGKSSLLRQMIRTWIQPDERHPDLEGARFDTRPNLSQLVAVSYSPFERFPVDADDEPSLSKPLKDKDIYRFFGFRGRLPSQKTGRQSSIRNSLAVPKANACRSLIQCLADDRRFGTIKAWANKLTTLQRVLGSGIAFDVAAVKLQAGTDIEEIVPEDPFGEFQAIEWAEGDDDQPDVYVPIETGNTTIDTDLLLRRVDLEDGVTFFKDGEPLKLSSGQRLFFYIVVNVLGVIRRNSLVIVDEPELFLHPTLEIQFVSMLKDILRTYGSKALLATHSVVTVREVPSRCVHVLERTDDGLKITTPPFETFGGDVQRISSYVFGDRSVSKPHDEWLEKLLQQYETADAVIEALGGDLNEEMIIQLNAMERGQW</sequence>
<dbReference type="PANTHER" id="PTHR43581:SF2">
    <property type="entry name" value="EXCINUCLEASE ATPASE SUBUNIT"/>
    <property type="match status" value="1"/>
</dbReference>
<reference evidence="2" key="1">
    <citation type="submission" date="2022-09" db="EMBL/GenBank/DDBJ databases">
        <title>Intensive care unit water sources are persistently colonized with multi-drug resistant bacteria and are the site of extensive horizontal gene transfer of antibiotic resistance genes.</title>
        <authorList>
            <person name="Diorio-Toth L."/>
        </authorList>
    </citation>
    <scope>NUCLEOTIDE SEQUENCE</scope>
    <source>
        <strain evidence="2">GD04153</strain>
    </source>
</reference>
<dbReference type="Proteomes" id="UP001158087">
    <property type="component" value="Unassembled WGS sequence"/>
</dbReference>